<feature type="domain" description="SpaA-like prealbumin fold" evidence="6">
    <location>
        <begin position="970"/>
        <end position="1019"/>
    </location>
</feature>
<dbReference type="STRING" id="700015.Corgl_1788"/>
<evidence type="ECO:0000313" key="7">
    <source>
        <dbReference type="EMBL" id="AEB07883.1"/>
    </source>
</evidence>
<reference evidence="8" key="1">
    <citation type="journal article" date="2013" name="Stand. Genomic Sci.">
        <title>Complete genome sequence of Coriobacterium glomerans type strain (PW2(T)) from the midgut of Pyrrhocoris apterus L. (red soldier bug).</title>
        <authorList>
            <person name="Stackebrandt E."/>
            <person name="Zeytun A."/>
            <person name="Lapidus A."/>
            <person name="Nolan M."/>
            <person name="Lucas S."/>
            <person name="Hammon N."/>
            <person name="Deshpande S."/>
            <person name="Cheng J.F."/>
            <person name="Tapia R."/>
            <person name="Goodwin L.A."/>
            <person name="Pitluck S."/>
            <person name="Liolios K."/>
            <person name="Pagani I."/>
            <person name="Ivanova N."/>
            <person name="Mavromatis K."/>
            <person name="Mikhailova N."/>
            <person name="Huntemann M."/>
            <person name="Pati A."/>
            <person name="Chen A."/>
            <person name="Palaniappan K."/>
            <person name="Chang Y.J."/>
            <person name="Land M."/>
            <person name="Hauser L."/>
            <person name="Rohde M."/>
            <person name="Pukall R."/>
            <person name="Goker M."/>
            <person name="Detter J.C."/>
            <person name="Woyke T."/>
            <person name="Bristow J."/>
            <person name="Eisen J.A."/>
            <person name="Markowitz V."/>
            <person name="Hugenholtz P."/>
            <person name="Kyrpides N.C."/>
            <person name="Klenk H.P."/>
        </authorList>
    </citation>
    <scope>NUCLEOTIDE SEQUENCE</scope>
    <source>
        <strain evidence="8">ATCC 49209 / DSM 20642 / JCM 10262 / PW2</strain>
    </source>
</reference>
<sequence>MVRRARPRRFRIPRGICALAARKILLVTAATLIASGMMLGDLNAAPSARGEIAVPIDRALGATRSVEEVLESHLADNCYLGTSYGTIAPGSFGDFSTIDSWDCRYPNGRPKPGVGGYMNCAGFVSSVLTECGADVSPIANFVAANGYRRGNDTNAFKWNLYVSEKGFAAGRFATKEQMLASGILKRGDIIYINPVDFTGSNDCHMGFFWGSRSDEDLFWHSAFHGDGLVAGAQPGNMISRITPKSPATYYLVIKTQHDVDVAFDKVSADASFTDGNSQYALAGAEYDIFCAENDAIAGHIVTDGNGHAKLSLSPGIRYYAVETKAPKGFKIDTKRWYFTASEGADVNMPEEPGRVLFKIVKLDATGKIQIGADLSGATYRLVDAKGRSQEKTTDVSGRLAFDAVPLGSITVTETKAPEGYRLDTKVHSYQISADDLSVEGEAVIEPKDDFAEIPLAFDLEIAKFKGGGDDAAQDDSSGHEQPAAGVVFEIISNASGKAIGSIATGADGFVDTASDPNLWFGQGERVVGIAGAIPYDRAGYRVQEVASTVPDGFDRVGEWSITPEQMLDGVKLRYILDDERITSSLKIVKTDAETNSPVPLAGFTFQILDEDGHVIHMVDPYPSPTELDAFTTDSSGSVTLPERLSSGRYRIREIASSAPYLIGDIEVEFEIPADFRKAAPIVVVEFPDSQAMGRAAITKTCAEEKSATDGGAGGSDFDNGCAKALAGAQFDVKAVHDVVGPDGRVRALQGEIVDHVTTDEDGLATTKPLYLGSGSAVYAFIETVAPAGHVLDDTPHEVTLTYKDARTPIVSAGTDVDDAPTRTVIEKTGSDGSALAGATFALWCADDEIDITPDAETGAIALLAPDATGIRLRASSEDDADPRADDASTFVELERDKQTGYWHAERLLPDDYEIISSGPAGGDDRGTDEDGAAETKAGSVQIMPGRVSYGSLESGSYRSLPVLLADNAQPDELTTDDSGRIFIGHLRAGSYRIAETAAPPGYLIDAEPRSFTVDDRGLTEGMPIWTIRISDDCTKLAISKRDITDEQELPGATLSILDENRDVVATWVSGGDPHRIDRLAPGSYTLIETIAPHTYDQTTEVPFKVEPTGEIQHVIMYDEPIAVSGGIDVRQEIARPTAAGSRPNGDGRNRATVNQRDDGRYACSFDFRSTSSTWVDEFTVECSLDAVSAGASELERLITPRARGDYDGKMNVWFKTDGHVDGNEAQAANASRSDGHVNPWLDDDSTSSTLGDDGRALDYTGWKLWAADVSTDRSTELKVSDLGLASGQRIVGVRFEYGRVDAGFTTRAGEWDRDDIKDPHDDLDWIGGDRGGDSHGSDRNELAGAVLHLRAGASYTEGVALNTSGRVDLYRNGGGDDLEDHDTDRVTQTPGTVAVPLPQTGAAPLAYVTCALSATAASAACLIGLWRHRTRSGGVGRAARRRRRAT</sequence>
<feature type="domain" description="SpaA-like prealbumin fold" evidence="6">
    <location>
        <begin position="721"/>
        <end position="803"/>
    </location>
</feature>
<feature type="domain" description="SpaA-like prealbumin fold" evidence="6">
    <location>
        <begin position="1035"/>
        <end position="1114"/>
    </location>
</feature>
<evidence type="ECO:0000313" key="8">
    <source>
        <dbReference type="Proteomes" id="UP000006851"/>
    </source>
</evidence>
<dbReference type="PANTHER" id="PTHR36108">
    <property type="entry name" value="COLOSSIN-B-RELATED"/>
    <property type="match status" value="1"/>
</dbReference>
<feature type="transmembrane region" description="Helical" evidence="5">
    <location>
        <begin position="1405"/>
        <end position="1426"/>
    </location>
</feature>
<keyword evidence="5" id="KW-0472">Membrane</keyword>
<dbReference type="OrthoDB" id="3169232at2"/>
<evidence type="ECO:0000256" key="3">
    <source>
        <dbReference type="ARBA" id="ARBA00022729"/>
    </source>
</evidence>
<dbReference type="SUPFAM" id="SSF49478">
    <property type="entry name" value="Cna protein B-type domain"/>
    <property type="match status" value="1"/>
</dbReference>
<dbReference type="InterPro" id="IPR041033">
    <property type="entry name" value="SpaA_PFL_dom_1"/>
</dbReference>
<dbReference type="PANTHER" id="PTHR36108:SF13">
    <property type="entry name" value="COLOSSIN-B-RELATED"/>
    <property type="match status" value="1"/>
</dbReference>
<dbReference type="KEGG" id="cgo:Corgl_1788"/>
<dbReference type="RefSeq" id="WP_013709625.1">
    <property type="nucleotide sequence ID" value="NC_015389.1"/>
</dbReference>
<dbReference type="HOGENOM" id="CLU_002141_0_0_11"/>
<dbReference type="InterPro" id="IPR013783">
    <property type="entry name" value="Ig-like_fold"/>
</dbReference>
<feature type="region of interest" description="Disordered" evidence="4">
    <location>
        <begin position="914"/>
        <end position="936"/>
    </location>
</feature>
<dbReference type="eggNOG" id="COG4932">
    <property type="taxonomic scope" value="Bacteria"/>
</dbReference>
<evidence type="ECO:0000256" key="2">
    <source>
        <dbReference type="ARBA" id="ARBA00022525"/>
    </source>
</evidence>
<keyword evidence="8" id="KW-1185">Reference proteome</keyword>
<evidence type="ECO:0000256" key="1">
    <source>
        <dbReference type="ARBA" id="ARBA00007257"/>
    </source>
</evidence>
<evidence type="ECO:0000256" key="5">
    <source>
        <dbReference type="SAM" id="Phobius"/>
    </source>
</evidence>
<keyword evidence="5" id="KW-1133">Transmembrane helix</keyword>
<dbReference type="Gene3D" id="2.60.40.10">
    <property type="entry name" value="Immunoglobulins"/>
    <property type="match status" value="6"/>
</dbReference>
<keyword evidence="5" id="KW-0812">Transmembrane</keyword>
<name>F2N9D5_CORGP</name>
<protein>
    <submittedName>
        <fullName evidence="7">Cna B domain protein</fullName>
    </submittedName>
</protein>
<keyword evidence="2" id="KW-0964">Secreted</keyword>
<feature type="region of interest" description="Disordered" evidence="4">
    <location>
        <begin position="1226"/>
        <end position="1247"/>
    </location>
</feature>
<evidence type="ECO:0000259" key="6">
    <source>
        <dbReference type="Pfam" id="PF17802"/>
    </source>
</evidence>
<dbReference type="EMBL" id="CP002628">
    <property type="protein sequence ID" value="AEB07883.1"/>
    <property type="molecule type" value="Genomic_DNA"/>
</dbReference>
<feature type="domain" description="SpaA-like prealbumin fold" evidence="6">
    <location>
        <begin position="371"/>
        <end position="437"/>
    </location>
</feature>
<feature type="domain" description="SpaA-like prealbumin fold" evidence="6">
    <location>
        <begin position="273"/>
        <end position="344"/>
    </location>
</feature>
<dbReference type="Proteomes" id="UP000006851">
    <property type="component" value="Chromosome"/>
</dbReference>
<dbReference type="GO" id="GO:0005975">
    <property type="term" value="P:carbohydrate metabolic process"/>
    <property type="evidence" value="ECO:0007669"/>
    <property type="project" value="UniProtKB-ARBA"/>
</dbReference>
<keyword evidence="3" id="KW-0732">Signal</keyword>
<proteinExistence type="inferred from homology"/>
<gene>
    <name evidence="7" type="ordered locus">Corgl_1788</name>
</gene>
<evidence type="ECO:0000256" key="4">
    <source>
        <dbReference type="SAM" id="MobiDB-lite"/>
    </source>
</evidence>
<dbReference type="Pfam" id="PF17802">
    <property type="entry name" value="SpaA"/>
    <property type="match status" value="6"/>
</dbReference>
<accession>F2N9D5</accession>
<comment type="similarity">
    <text evidence="1">Belongs to the serine-aspartate repeat-containing protein (SDr) family.</text>
</comment>
<feature type="domain" description="SpaA-like prealbumin fold" evidence="6">
    <location>
        <begin position="584"/>
        <end position="674"/>
    </location>
</feature>
<organism evidence="7 8">
    <name type="scientific">Coriobacterium glomerans (strain ATCC 49209 / DSM 20642 / JCM 10262 / PW2)</name>
    <dbReference type="NCBI Taxonomy" id="700015"/>
    <lineage>
        <taxon>Bacteria</taxon>
        <taxon>Bacillati</taxon>
        <taxon>Actinomycetota</taxon>
        <taxon>Coriobacteriia</taxon>
        <taxon>Coriobacteriales</taxon>
        <taxon>Coriobacteriaceae</taxon>
        <taxon>Coriobacterium</taxon>
    </lineage>
</organism>